<evidence type="ECO:0000256" key="2">
    <source>
        <dbReference type="PIRSR" id="PIRSR006615-1"/>
    </source>
</evidence>
<keyword evidence="1 2" id="KW-0479">Metal-binding</keyword>
<dbReference type="PIRSF" id="PIRSF006615">
    <property type="entry name" value="Zn_crbxpep_Taq"/>
    <property type="match status" value="1"/>
</dbReference>
<comment type="function">
    <text evidence="1">Broad specificity carboxypetidase that releases amino acids sequentially from the C-terminus, including neutral, aromatic, polar and basic residues.</text>
</comment>
<dbReference type="PANTHER" id="PTHR34217">
    <property type="entry name" value="METAL-DEPENDENT CARBOXYPEPTIDASE"/>
    <property type="match status" value="1"/>
</dbReference>
<dbReference type="Pfam" id="PF02074">
    <property type="entry name" value="Peptidase_M32"/>
    <property type="match status" value="1"/>
</dbReference>
<feature type="binding site" evidence="2">
    <location>
        <position position="311"/>
    </location>
    <ligand>
        <name>Zn(2+)</name>
        <dbReference type="ChEBI" id="CHEBI:29105"/>
        <note>catalytic</note>
    </ligand>
</feature>
<accession>A0A8J3IL34</accession>
<gene>
    <name evidence="4" type="ORF">KSF_035320</name>
</gene>
<dbReference type="RefSeq" id="WP_220204266.1">
    <property type="nucleotide sequence ID" value="NZ_BNJK01000001.1"/>
</dbReference>
<keyword evidence="1" id="KW-0645">Protease</keyword>
<keyword evidence="1" id="KW-0378">Hydrolase</keyword>
<evidence type="ECO:0000256" key="1">
    <source>
        <dbReference type="PIRNR" id="PIRNR006615"/>
    </source>
</evidence>
<feature type="active site" description="Proton donor/acceptor" evidence="3">
    <location>
        <position position="282"/>
    </location>
</feature>
<dbReference type="GO" id="GO:0004181">
    <property type="term" value="F:metallocarboxypeptidase activity"/>
    <property type="evidence" value="ECO:0007669"/>
    <property type="project" value="UniProtKB-UniRule"/>
</dbReference>
<reference evidence="4" key="1">
    <citation type="submission" date="2020-10" db="EMBL/GenBank/DDBJ databases">
        <title>Taxonomic study of unclassified bacteria belonging to the class Ktedonobacteria.</title>
        <authorList>
            <person name="Yabe S."/>
            <person name="Wang C.M."/>
            <person name="Zheng Y."/>
            <person name="Sakai Y."/>
            <person name="Cavaletti L."/>
            <person name="Monciardini P."/>
            <person name="Donadio S."/>
        </authorList>
    </citation>
    <scope>NUCLEOTIDE SEQUENCE</scope>
    <source>
        <strain evidence="4">ID150040</strain>
    </source>
</reference>
<dbReference type="PANTHER" id="PTHR34217:SF1">
    <property type="entry name" value="CARBOXYPEPTIDASE 1"/>
    <property type="match status" value="1"/>
</dbReference>
<keyword evidence="1 4" id="KW-0121">Carboxypeptidase</keyword>
<dbReference type="PROSITE" id="PS52034">
    <property type="entry name" value="PEPTIDASE_M32"/>
    <property type="match status" value="1"/>
</dbReference>
<dbReference type="CDD" id="cd06460">
    <property type="entry name" value="M32_Taq"/>
    <property type="match status" value="1"/>
</dbReference>
<organism evidence="4 5">
    <name type="scientific">Reticulibacter mediterranei</name>
    <dbReference type="NCBI Taxonomy" id="2778369"/>
    <lineage>
        <taxon>Bacteria</taxon>
        <taxon>Bacillati</taxon>
        <taxon>Chloroflexota</taxon>
        <taxon>Ktedonobacteria</taxon>
        <taxon>Ktedonobacterales</taxon>
        <taxon>Reticulibacteraceae</taxon>
        <taxon>Reticulibacter</taxon>
    </lineage>
</organism>
<dbReference type="GO" id="GO:0006508">
    <property type="term" value="P:proteolysis"/>
    <property type="evidence" value="ECO:0007669"/>
    <property type="project" value="UniProtKB-UniRule"/>
</dbReference>
<dbReference type="InterPro" id="IPR001333">
    <property type="entry name" value="Peptidase_M32_Taq"/>
</dbReference>
<feature type="binding site" evidence="2">
    <location>
        <position position="285"/>
    </location>
    <ligand>
        <name>Zn(2+)</name>
        <dbReference type="ChEBI" id="CHEBI:29105"/>
        <note>catalytic</note>
    </ligand>
</feature>
<protein>
    <recommendedName>
        <fullName evidence="1">Metal-dependent carboxypeptidase</fullName>
        <ecNumber evidence="1">3.4.17.19</ecNumber>
    </recommendedName>
</protein>
<keyword evidence="5" id="KW-1185">Reference proteome</keyword>
<keyword evidence="2" id="KW-0862">Zinc</keyword>
<dbReference type="PRINTS" id="PR00998">
    <property type="entry name" value="CRBOXYPTASET"/>
</dbReference>
<feature type="binding site" evidence="2">
    <location>
        <position position="281"/>
    </location>
    <ligand>
        <name>Zn(2+)</name>
        <dbReference type="ChEBI" id="CHEBI:29105"/>
        <note>catalytic</note>
    </ligand>
</feature>
<dbReference type="SUPFAM" id="SSF55486">
    <property type="entry name" value="Metalloproteases ('zincins'), catalytic domain"/>
    <property type="match status" value="1"/>
</dbReference>
<comment type="caution">
    <text evidence="4">The sequence shown here is derived from an EMBL/GenBank/DDBJ whole genome shotgun (WGS) entry which is preliminary data.</text>
</comment>
<dbReference type="EC" id="3.4.17.19" evidence="1"/>
<comment type="cofactor">
    <cofactor evidence="2">
        <name>Zn(2+)</name>
        <dbReference type="ChEBI" id="CHEBI:29105"/>
    </cofactor>
    <text evidence="2">Binds 1 zinc ion per subunit.</text>
</comment>
<sequence length="518" mass="58870">MTLTTNTMGTIDFTSSDERIGELLQRQHEIADLSALGALAEWDQHTAMPGEAGEARMHQMATLQGALHERATDPRLGEVLHALNEVVEQPRFTEADRGLVRQSLRSYEQATKLPRTLVEEMERVKVASTEAWITARQRSDFASFAPWLQRTVTLQREVADRFGYKESRYDALLDIYEQGLTTSKLVQLFEPVRTTSKTLLQRIQESGHTVDTSSLYGNFSAKQQEQLCQKILKSIGYDFSRGQMLISAHPFTTSFGSPIDVRLTVRYNERYLPMSLMAALHEGGHGLYEQGVARSLLRTSLAGGASLGVHESESRLWENALGRSESFWQGKYHIVQEVFPEQFGNVDVATFARALNSVQPSLIRVEADEVTYNLHILIRFELEKALINGDITVESLPEQWNAKYREYLGIEPDKDANGVLQDVHWTSGFGYFPTYTLGNLYAAQIFATLRQTFPDLDERLATGDTTFVLDWLREHLYATGAIYQPEEVIRRATGEKPDPQYFVRYLTEKFERVYDLNS</sequence>
<evidence type="ECO:0000256" key="3">
    <source>
        <dbReference type="PIRSR" id="PIRSR006615-2"/>
    </source>
</evidence>
<keyword evidence="1" id="KW-0482">Metalloprotease</keyword>
<dbReference type="Proteomes" id="UP000597444">
    <property type="component" value="Unassembled WGS sequence"/>
</dbReference>
<name>A0A8J3IL34_9CHLR</name>
<comment type="catalytic activity">
    <reaction evidence="1">
        <text>Release of a C-terminal amino acid with broad specificity, except for -Pro.</text>
        <dbReference type="EC" id="3.4.17.19"/>
    </reaction>
</comment>
<dbReference type="Gene3D" id="1.10.1370.30">
    <property type="match status" value="1"/>
</dbReference>
<dbReference type="AlphaFoldDB" id="A0A8J3IL34"/>
<proteinExistence type="inferred from homology"/>
<dbReference type="EMBL" id="BNJK01000001">
    <property type="protein sequence ID" value="GHO93484.1"/>
    <property type="molecule type" value="Genomic_DNA"/>
</dbReference>
<dbReference type="GO" id="GO:0046872">
    <property type="term" value="F:metal ion binding"/>
    <property type="evidence" value="ECO:0007669"/>
    <property type="project" value="UniProtKB-KW"/>
</dbReference>
<evidence type="ECO:0000313" key="4">
    <source>
        <dbReference type="EMBL" id="GHO93484.1"/>
    </source>
</evidence>
<evidence type="ECO:0000313" key="5">
    <source>
        <dbReference type="Proteomes" id="UP000597444"/>
    </source>
</evidence>
<comment type="similarity">
    <text evidence="1">Belongs to the peptidase M32 family.</text>
</comment>